<dbReference type="STRING" id="272123.Anacy_2039"/>
<dbReference type="InterPro" id="IPR019734">
    <property type="entry name" value="TPR_rpt"/>
</dbReference>
<keyword evidence="1" id="KW-0677">Repeat</keyword>
<dbReference type="EMBL" id="CP003659">
    <property type="protein sequence ID" value="AFZ57519.1"/>
    <property type="molecule type" value="Genomic_DNA"/>
</dbReference>
<keyword evidence="4" id="KW-0812">Transmembrane</keyword>
<dbReference type="RefSeq" id="WP_015214165.1">
    <property type="nucleotide sequence ID" value="NC_019771.1"/>
</dbReference>
<dbReference type="PROSITE" id="PS50005">
    <property type="entry name" value="TPR"/>
    <property type="match status" value="1"/>
</dbReference>
<dbReference type="KEGG" id="acy:Anacy_2039"/>
<sequence length="412" mass="47529">MLTLLIDKYEKELQILEESTKVSPKEILQVFLVRDRIQKLLNDKTDVPADILLKLFELDEHLKKQADKISQTAQLDTWRNSLEIPIHHWWWFLKSEIHRFDKLDWLCNSLTVTCLTVSMSLVVDISTRFLGGGIAVGSVFATIFPSILTLLTAGGVLTETGKIAIEKLLLKVKIKPYFWAETKLGISGILLFGLIGFKFYLPIIAEEHNKKGLESYRNHNWDNAVSHYEKAISLDSENAQAHRNLGLIYEQLQDKEKAKSEYKLAIQGNLPMAYSSLARLYLLEKKPTEAVSLLYIFWNLQPKVNGNPQKDDDILRYNLHKNFGWARFQQNRYEEAKTLLEKAISYHEKIPDDDDRKDGAADCLMAQVLEKLKEMETSKKYWDSCLDANNRLPEVDGWKVIARERTTNKGEN</sequence>
<accession>K9ZFJ9</accession>
<dbReference type="AlphaFoldDB" id="K9ZFJ9"/>
<evidence type="ECO:0000313" key="6">
    <source>
        <dbReference type="Proteomes" id="UP000010474"/>
    </source>
</evidence>
<dbReference type="InterPro" id="IPR051685">
    <property type="entry name" value="Ycf3/AcsC/BcsC/TPR_MFPF"/>
</dbReference>
<evidence type="ECO:0000256" key="3">
    <source>
        <dbReference type="PROSITE-ProRule" id="PRU00339"/>
    </source>
</evidence>
<evidence type="ECO:0000256" key="4">
    <source>
        <dbReference type="SAM" id="Phobius"/>
    </source>
</evidence>
<organism evidence="5 6">
    <name type="scientific">Anabaena cylindrica (strain ATCC 27899 / PCC 7122)</name>
    <dbReference type="NCBI Taxonomy" id="272123"/>
    <lineage>
        <taxon>Bacteria</taxon>
        <taxon>Bacillati</taxon>
        <taxon>Cyanobacteriota</taxon>
        <taxon>Cyanophyceae</taxon>
        <taxon>Nostocales</taxon>
        <taxon>Nostocaceae</taxon>
        <taxon>Anabaena</taxon>
    </lineage>
</organism>
<gene>
    <name evidence="5" type="ordered locus">Anacy_2039</name>
</gene>
<evidence type="ECO:0000256" key="2">
    <source>
        <dbReference type="ARBA" id="ARBA00022803"/>
    </source>
</evidence>
<evidence type="ECO:0000256" key="1">
    <source>
        <dbReference type="ARBA" id="ARBA00022737"/>
    </source>
</evidence>
<dbReference type="InterPro" id="IPR011990">
    <property type="entry name" value="TPR-like_helical_dom_sf"/>
</dbReference>
<keyword evidence="4" id="KW-1133">Transmembrane helix</keyword>
<dbReference type="OrthoDB" id="530353at2"/>
<name>K9ZFJ9_ANACC</name>
<dbReference type="Pfam" id="PF13414">
    <property type="entry name" value="TPR_11"/>
    <property type="match status" value="1"/>
</dbReference>
<dbReference type="Proteomes" id="UP000010474">
    <property type="component" value="Chromosome"/>
</dbReference>
<dbReference type="Pfam" id="PF13181">
    <property type="entry name" value="TPR_8"/>
    <property type="match status" value="1"/>
</dbReference>
<protein>
    <submittedName>
        <fullName evidence="5">Tetratricopeptide TPR_2 repeat-containing protein</fullName>
    </submittedName>
</protein>
<dbReference type="SMART" id="SM00028">
    <property type="entry name" value="TPR"/>
    <property type="match status" value="5"/>
</dbReference>
<dbReference type="eggNOG" id="COG0457">
    <property type="taxonomic scope" value="Bacteria"/>
</dbReference>
<reference evidence="6" key="1">
    <citation type="journal article" date="2013" name="Proc. Natl. Acad. Sci. U.S.A.">
        <title>Improving the coverage of the cyanobacterial phylum using diversity-driven genome sequencing.</title>
        <authorList>
            <person name="Shih P.M."/>
            <person name="Wu D."/>
            <person name="Latifi A."/>
            <person name="Axen S.D."/>
            <person name="Fewer D.P."/>
            <person name="Talla E."/>
            <person name="Calteau A."/>
            <person name="Cai F."/>
            <person name="Tandeau de Marsac N."/>
            <person name="Rippka R."/>
            <person name="Herdman M."/>
            <person name="Sivonen K."/>
            <person name="Coursin T."/>
            <person name="Laurent T."/>
            <person name="Goodwin L."/>
            <person name="Nolan M."/>
            <person name="Davenport K.W."/>
            <person name="Han C.S."/>
            <person name="Rubin E.M."/>
            <person name="Eisen J.A."/>
            <person name="Woyke T."/>
            <person name="Gugger M."/>
            <person name="Kerfeld C.A."/>
        </authorList>
    </citation>
    <scope>NUCLEOTIDE SEQUENCE [LARGE SCALE GENOMIC DNA]</scope>
    <source>
        <strain evidence="6">ATCC 27899 / PCC 7122</strain>
    </source>
</reference>
<dbReference type="PANTHER" id="PTHR44943">
    <property type="entry name" value="CELLULOSE SYNTHASE OPERON PROTEIN C"/>
    <property type="match status" value="1"/>
</dbReference>
<feature type="transmembrane region" description="Helical" evidence="4">
    <location>
        <begin position="178"/>
        <end position="201"/>
    </location>
</feature>
<keyword evidence="4" id="KW-0472">Membrane</keyword>
<dbReference type="HOGENOM" id="CLU_036691_1_0_3"/>
<feature type="transmembrane region" description="Helical" evidence="4">
    <location>
        <begin position="129"/>
        <end position="157"/>
    </location>
</feature>
<dbReference type="PANTHER" id="PTHR44943:SF8">
    <property type="entry name" value="TPR REPEAT-CONTAINING PROTEIN MJ0263"/>
    <property type="match status" value="1"/>
</dbReference>
<dbReference type="Gene3D" id="1.25.40.10">
    <property type="entry name" value="Tetratricopeptide repeat domain"/>
    <property type="match status" value="1"/>
</dbReference>
<dbReference type="SUPFAM" id="SSF48452">
    <property type="entry name" value="TPR-like"/>
    <property type="match status" value="1"/>
</dbReference>
<proteinExistence type="predicted"/>
<evidence type="ECO:0000313" key="5">
    <source>
        <dbReference type="EMBL" id="AFZ57519.1"/>
    </source>
</evidence>
<keyword evidence="2 3" id="KW-0802">TPR repeat</keyword>
<feature type="repeat" description="TPR" evidence="3">
    <location>
        <begin position="205"/>
        <end position="238"/>
    </location>
</feature>
<dbReference type="PATRIC" id="fig|272123.3.peg.2219"/>
<keyword evidence="6" id="KW-1185">Reference proteome</keyword>